<keyword evidence="4" id="KW-0804">Transcription</keyword>
<dbReference type="Proteomes" id="UP000285456">
    <property type="component" value="Unassembled WGS sequence"/>
</dbReference>
<proteinExistence type="predicted"/>
<sequence>MSLLNTRNYFNTCKWLLISGNFVYSNKGVITIIREYKLSEAAKKVGVHRDTIIYWEERGLIPKPRRNPKNNYRTYNDKEIEEIRDIRGIKV</sequence>
<evidence type="ECO:0000256" key="1">
    <source>
        <dbReference type="ARBA" id="ARBA00022491"/>
    </source>
</evidence>
<dbReference type="GO" id="GO:0003677">
    <property type="term" value="F:DNA binding"/>
    <property type="evidence" value="ECO:0007669"/>
    <property type="project" value="UniProtKB-KW"/>
</dbReference>
<keyword evidence="1" id="KW-0678">Repressor</keyword>
<comment type="caution">
    <text evidence="6">The sequence shown here is derived from an EMBL/GenBank/DDBJ whole genome shotgun (WGS) entry which is preliminary data.</text>
</comment>
<accession>A0A417YGN1</accession>
<evidence type="ECO:0000313" key="6">
    <source>
        <dbReference type="EMBL" id="RHW31912.1"/>
    </source>
</evidence>
<dbReference type="InterPro" id="IPR000551">
    <property type="entry name" value="MerR-type_HTH_dom"/>
</dbReference>
<evidence type="ECO:0000313" key="7">
    <source>
        <dbReference type="Proteomes" id="UP000285456"/>
    </source>
</evidence>
<gene>
    <name evidence="6" type="ORF">D1B32_11780</name>
</gene>
<dbReference type="Pfam" id="PF13411">
    <property type="entry name" value="MerR_1"/>
    <property type="match status" value="1"/>
</dbReference>
<keyword evidence="3" id="KW-0238">DNA-binding</keyword>
<dbReference type="Gene3D" id="1.10.1660.10">
    <property type="match status" value="1"/>
</dbReference>
<evidence type="ECO:0000259" key="5">
    <source>
        <dbReference type="PROSITE" id="PS50937"/>
    </source>
</evidence>
<evidence type="ECO:0000256" key="2">
    <source>
        <dbReference type="ARBA" id="ARBA00023015"/>
    </source>
</evidence>
<name>A0A417YGN1_9BACI</name>
<dbReference type="InterPro" id="IPR009061">
    <property type="entry name" value="DNA-bd_dom_put_sf"/>
</dbReference>
<dbReference type="PANTHER" id="PTHR30204:SF69">
    <property type="entry name" value="MERR-FAMILY TRANSCRIPTIONAL REGULATOR"/>
    <property type="match status" value="1"/>
</dbReference>
<keyword evidence="2" id="KW-0805">Transcription regulation</keyword>
<protein>
    <submittedName>
        <fullName evidence="6">MerR family transcriptional regulator</fullName>
    </submittedName>
</protein>
<feature type="domain" description="HTH merR-type" evidence="5">
    <location>
        <begin position="35"/>
        <end position="91"/>
    </location>
</feature>
<organism evidence="6 7">
    <name type="scientific">Oceanobacillus profundus</name>
    <dbReference type="NCBI Taxonomy" id="372463"/>
    <lineage>
        <taxon>Bacteria</taxon>
        <taxon>Bacillati</taxon>
        <taxon>Bacillota</taxon>
        <taxon>Bacilli</taxon>
        <taxon>Bacillales</taxon>
        <taxon>Bacillaceae</taxon>
        <taxon>Oceanobacillus</taxon>
    </lineage>
</organism>
<dbReference type="AlphaFoldDB" id="A0A417YGN1"/>
<dbReference type="EMBL" id="QWEH01000007">
    <property type="protein sequence ID" value="RHW31912.1"/>
    <property type="molecule type" value="Genomic_DNA"/>
</dbReference>
<dbReference type="RefSeq" id="WP_118889470.1">
    <property type="nucleotide sequence ID" value="NZ_PHUT01000007.1"/>
</dbReference>
<dbReference type="SUPFAM" id="SSF46955">
    <property type="entry name" value="Putative DNA-binding domain"/>
    <property type="match status" value="1"/>
</dbReference>
<dbReference type="PANTHER" id="PTHR30204">
    <property type="entry name" value="REDOX-CYCLING DRUG-SENSING TRANSCRIPTIONAL ACTIVATOR SOXR"/>
    <property type="match status" value="1"/>
</dbReference>
<dbReference type="PROSITE" id="PS50937">
    <property type="entry name" value="HTH_MERR_2"/>
    <property type="match status" value="1"/>
</dbReference>
<keyword evidence="7" id="KW-1185">Reference proteome</keyword>
<reference evidence="6 7" key="1">
    <citation type="journal article" date="2007" name="Int. J. Syst. Evol. Microbiol.">
        <title>Oceanobacillus profundus sp. nov., isolated from a deep-sea sediment core.</title>
        <authorList>
            <person name="Kim Y.G."/>
            <person name="Choi D.H."/>
            <person name="Hyun S."/>
            <person name="Cho B.C."/>
        </authorList>
    </citation>
    <scope>NUCLEOTIDE SEQUENCE [LARGE SCALE GENOMIC DNA]</scope>
    <source>
        <strain evidence="6 7">DSM 18246</strain>
    </source>
</reference>
<dbReference type="SMART" id="SM00422">
    <property type="entry name" value="HTH_MERR"/>
    <property type="match status" value="1"/>
</dbReference>
<dbReference type="OrthoDB" id="9811174at2"/>
<evidence type="ECO:0000256" key="4">
    <source>
        <dbReference type="ARBA" id="ARBA00023163"/>
    </source>
</evidence>
<dbReference type="GO" id="GO:0003700">
    <property type="term" value="F:DNA-binding transcription factor activity"/>
    <property type="evidence" value="ECO:0007669"/>
    <property type="project" value="InterPro"/>
</dbReference>
<dbReference type="InterPro" id="IPR047057">
    <property type="entry name" value="MerR_fam"/>
</dbReference>
<evidence type="ECO:0000256" key="3">
    <source>
        <dbReference type="ARBA" id="ARBA00023125"/>
    </source>
</evidence>